<comment type="function">
    <text evidence="4">Involved in the assembly of lipopolysaccharide (LPS). Required for the translocation of LPS from the inner membrane to the outer membrane.</text>
</comment>
<dbReference type="PANTHER" id="PTHR36504">
    <property type="entry name" value="LIPOPOLYSACCHARIDE EXPORT SYSTEM PROTEIN LPTA"/>
    <property type="match status" value="1"/>
</dbReference>
<comment type="subcellular location">
    <subcellularLocation>
        <location evidence="4">Periplasm</location>
    </subcellularLocation>
</comment>
<dbReference type="NCBIfam" id="TIGR03002">
    <property type="entry name" value="outer_YhbN_LptA"/>
    <property type="match status" value="1"/>
</dbReference>
<comment type="subunit">
    <text evidence="4">Component of the lipopolysaccharide transport and assembly complex.</text>
</comment>
<protein>
    <recommendedName>
        <fullName evidence="4">Lipopolysaccharide export system protein LptA</fullName>
    </recommendedName>
</protein>
<keyword evidence="1 4" id="KW-0813">Transport</keyword>
<dbReference type="AlphaFoldDB" id="W0VC62"/>
<dbReference type="KEGG" id="jag:GJA_4867"/>
<evidence type="ECO:0000256" key="1">
    <source>
        <dbReference type="ARBA" id="ARBA00022448"/>
    </source>
</evidence>
<dbReference type="HAMAP" id="MF_01914">
    <property type="entry name" value="LPS_assembly_LptA"/>
    <property type="match status" value="1"/>
</dbReference>
<dbReference type="GO" id="GO:0030288">
    <property type="term" value="C:outer membrane-bounded periplasmic space"/>
    <property type="evidence" value="ECO:0007669"/>
    <property type="project" value="TreeGrafter"/>
</dbReference>
<reference evidence="7 8" key="1">
    <citation type="journal article" date="2015" name="Genome Announc.">
        <title>Genome Sequence of Mushroom Soft-Rot Pathogen Janthinobacterium agaricidamnosum.</title>
        <authorList>
            <person name="Graupner K."/>
            <person name="Lackner G."/>
            <person name="Hertweck C."/>
        </authorList>
    </citation>
    <scope>NUCLEOTIDE SEQUENCE [LARGE SCALE GENOMIC DNA]</scope>
    <source>
        <strain evidence="8">NBRC 102515 / DSM 9628</strain>
    </source>
</reference>
<evidence type="ECO:0000256" key="4">
    <source>
        <dbReference type="HAMAP-Rule" id="MF_01914"/>
    </source>
</evidence>
<dbReference type="PANTHER" id="PTHR36504:SF1">
    <property type="entry name" value="LIPOPOLYSACCHARIDE EXPORT SYSTEM PROTEIN LPTA"/>
    <property type="match status" value="1"/>
</dbReference>
<dbReference type="EMBL" id="HG322949">
    <property type="protein sequence ID" value="CDG85471.1"/>
    <property type="molecule type" value="Genomic_DNA"/>
</dbReference>
<sequence>MSQAQDGQPDHHRKHMMKKLVLITFLSLAVVGLARAEKADSEKPATITAEHGSTDEVKQTRTLTGNVVLVKGTLTMKAGRALLTEDPQGYQFVTFWADPGKLATFRQKRDGEGDLWVEGEAERVEYDSKTEIVKLFSKAKMTRLEGVKPTETASGAFISYDSRNELFKLENTPTGESKAGGDRVIMVIQPKNKPAAPATPGAPTNPAATGKK</sequence>
<dbReference type="GO" id="GO:0001530">
    <property type="term" value="F:lipopolysaccharide binding"/>
    <property type="evidence" value="ECO:0007669"/>
    <property type="project" value="InterPro"/>
</dbReference>
<dbReference type="InterPro" id="IPR052037">
    <property type="entry name" value="LPS_export_LptA"/>
</dbReference>
<evidence type="ECO:0000256" key="3">
    <source>
        <dbReference type="ARBA" id="ARBA00022764"/>
    </source>
</evidence>
<keyword evidence="2" id="KW-0732">Signal</keyword>
<evidence type="ECO:0000259" key="6">
    <source>
        <dbReference type="Pfam" id="PF03968"/>
    </source>
</evidence>
<dbReference type="Proteomes" id="UP000027604">
    <property type="component" value="Chromosome I"/>
</dbReference>
<dbReference type="HOGENOM" id="CLU_095993_1_0_4"/>
<name>W0VC62_9BURK</name>
<keyword evidence="3 4" id="KW-0574">Periplasm</keyword>
<comment type="similarity">
    <text evidence="4">Belongs to the LptA family.</text>
</comment>
<keyword evidence="8" id="KW-1185">Reference proteome</keyword>
<dbReference type="Gene3D" id="2.60.450.10">
    <property type="entry name" value="Lipopolysaccharide (LPS) transport protein A like domain"/>
    <property type="match status" value="1"/>
</dbReference>
<organism evidence="7 8">
    <name type="scientific">Janthinobacterium agaricidamnosum NBRC 102515 = DSM 9628</name>
    <dbReference type="NCBI Taxonomy" id="1349767"/>
    <lineage>
        <taxon>Bacteria</taxon>
        <taxon>Pseudomonadati</taxon>
        <taxon>Pseudomonadota</taxon>
        <taxon>Betaproteobacteria</taxon>
        <taxon>Burkholderiales</taxon>
        <taxon>Oxalobacteraceae</taxon>
        <taxon>Janthinobacterium</taxon>
    </lineage>
</organism>
<gene>
    <name evidence="4 7" type="primary">lptA</name>
    <name evidence="7" type="ORF">GJA_4867</name>
</gene>
<dbReference type="eggNOG" id="COG1934">
    <property type="taxonomic scope" value="Bacteria"/>
</dbReference>
<proteinExistence type="inferred from homology"/>
<dbReference type="STRING" id="1349767.GJA_4867"/>
<dbReference type="GO" id="GO:0015920">
    <property type="term" value="P:lipopolysaccharide transport"/>
    <property type="evidence" value="ECO:0007669"/>
    <property type="project" value="UniProtKB-UniRule"/>
</dbReference>
<dbReference type="GO" id="GO:0017089">
    <property type="term" value="F:glycolipid transfer activity"/>
    <property type="evidence" value="ECO:0007669"/>
    <property type="project" value="TreeGrafter"/>
</dbReference>
<feature type="domain" description="Organic solvent tolerance-like N-terminal" evidence="6">
    <location>
        <begin position="46"/>
        <end position="164"/>
    </location>
</feature>
<dbReference type="InterPro" id="IPR005653">
    <property type="entry name" value="OstA-like_N"/>
</dbReference>
<feature type="compositionally biased region" description="Low complexity" evidence="5">
    <location>
        <begin position="190"/>
        <end position="212"/>
    </location>
</feature>
<dbReference type="InterPro" id="IPR014340">
    <property type="entry name" value="LptA"/>
</dbReference>
<evidence type="ECO:0000313" key="7">
    <source>
        <dbReference type="EMBL" id="CDG85471.1"/>
    </source>
</evidence>
<evidence type="ECO:0000313" key="8">
    <source>
        <dbReference type="Proteomes" id="UP000027604"/>
    </source>
</evidence>
<dbReference type="PATRIC" id="fig|1349767.4.peg.1491"/>
<dbReference type="GO" id="GO:0043165">
    <property type="term" value="P:Gram-negative-bacterium-type cell outer membrane assembly"/>
    <property type="evidence" value="ECO:0007669"/>
    <property type="project" value="UniProtKB-UniRule"/>
</dbReference>
<feature type="region of interest" description="Disordered" evidence="5">
    <location>
        <begin position="189"/>
        <end position="212"/>
    </location>
</feature>
<accession>W0VC62</accession>
<evidence type="ECO:0000256" key="5">
    <source>
        <dbReference type="SAM" id="MobiDB-lite"/>
    </source>
</evidence>
<evidence type="ECO:0000256" key="2">
    <source>
        <dbReference type="ARBA" id="ARBA00022729"/>
    </source>
</evidence>
<dbReference type="GO" id="GO:0009279">
    <property type="term" value="C:cell outer membrane"/>
    <property type="evidence" value="ECO:0007669"/>
    <property type="project" value="TreeGrafter"/>
</dbReference>
<dbReference type="Pfam" id="PF03968">
    <property type="entry name" value="LptD_N"/>
    <property type="match status" value="1"/>
</dbReference>